<feature type="region of interest" description="Disordered" evidence="8">
    <location>
        <begin position="609"/>
        <end position="649"/>
    </location>
</feature>
<evidence type="ECO:0000256" key="3">
    <source>
        <dbReference type="ARBA" id="ARBA00023125"/>
    </source>
</evidence>
<dbReference type="Pfam" id="PF00046">
    <property type="entry name" value="Homeodomain"/>
    <property type="match status" value="1"/>
</dbReference>
<evidence type="ECO:0000313" key="11">
    <source>
        <dbReference type="Proteomes" id="UP001303160"/>
    </source>
</evidence>
<feature type="region of interest" description="Disordered" evidence="8">
    <location>
        <begin position="345"/>
        <end position="441"/>
    </location>
</feature>
<keyword evidence="4 6" id="KW-0371">Homeobox</keyword>
<evidence type="ECO:0000256" key="7">
    <source>
        <dbReference type="RuleBase" id="RU000682"/>
    </source>
</evidence>
<evidence type="ECO:0000256" key="6">
    <source>
        <dbReference type="PROSITE-ProRule" id="PRU00108"/>
    </source>
</evidence>
<comment type="subcellular location">
    <subcellularLocation>
        <location evidence="1 6 7">Nucleus</location>
    </subcellularLocation>
</comment>
<evidence type="ECO:0000256" key="5">
    <source>
        <dbReference type="ARBA" id="ARBA00023242"/>
    </source>
</evidence>
<organism evidence="10 11">
    <name type="scientific">Triangularia verruculosa</name>
    <dbReference type="NCBI Taxonomy" id="2587418"/>
    <lineage>
        <taxon>Eukaryota</taxon>
        <taxon>Fungi</taxon>
        <taxon>Dikarya</taxon>
        <taxon>Ascomycota</taxon>
        <taxon>Pezizomycotina</taxon>
        <taxon>Sordariomycetes</taxon>
        <taxon>Sordariomycetidae</taxon>
        <taxon>Sordariales</taxon>
        <taxon>Podosporaceae</taxon>
        <taxon>Triangularia</taxon>
    </lineage>
</organism>
<dbReference type="GO" id="GO:0016586">
    <property type="term" value="C:RSC-type complex"/>
    <property type="evidence" value="ECO:0007669"/>
    <property type="project" value="TreeGrafter"/>
</dbReference>
<sequence>MDMDYMDPYRRYAIQMQGYHGIQQQTQPQDHQYPYWSQHMVAYYQQHQQRAVVMGQGNMHMSKQTEPKPRLAKDEVELLEREFNKNPKPNSSTKRELAEQMGVEVPRINNWFQNRRAKEKQMRKTAEFEAQQAREKEASDAKESGDEEQGAVAEFYGLSNQHQPLGISTATFGGSDDGTDSENAASGPQPLGESVEASSMVTPGGDTPVSPASDGYVSLKYEPTKSPVPHPQEIPELDQSTAIMTSFNTPQQESRFQQPTPYSFRQVNADILDGFSSTSLERIPSHDHIDIGQTGHFGSFTDRDYFAAHSMPRFPSEMIPEGMVSNTDVELLQRRASEENLMKCEALSPTSLPESPLTASDLRFKSPPPPADIAGRRKLRRPAPLGPSSLRGGPGPKTGIEAPRRSETASPMRRISSATGGLGGRVQKSFMGPGGPRSPFAMDRNKEALLQSLQGAQSPVMTSLNSAMSPLSPGGPNGQRLREGTVGTNASDEESGFTYGSLGAVGGLPMYKSEPTMKTPPGTPGLQMGMQDAYYSGSMDHAWNFAPQDEPLPTPSLCSHGGSELEFSMAPQMPGYVASQPVTPSFPPANMGPTYNGFFGPSLAQAEYHFPDSYPQESSARSSPTNMPRSKQFQFAQNITPQDFSADKS</sequence>
<evidence type="ECO:0000256" key="8">
    <source>
        <dbReference type="SAM" id="MobiDB-lite"/>
    </source>
</evidence>
<keyword evidence="3 6" id="KW-0238">DNA-binding</keyword>
<dbReference type="PROSITE" id="PS00027">
    <property type="entry name" value="HOMEOBOX_1"/>
    <property type="match status" value="1"/>
</dbReference>
<dbReference type="AlphaFoldDB" id="A0AAN7AW81"/>
<keyword evidence="11" id="KW-1185">Reference proteome</keyword>
<dbReference type="FunFam" id="1.10.10.60:FF:000171">
    <property type="entry name" value="Homeobox transcription factor"/>
    <property type="match status" value="1"/>
</dbReference>
<evidence type="ECO:0000256" key="2">
    <source>
        <dbReference type="ARBA" id="ARBA00010896"/>
    </source>
</evidence>
<dbReference type="PROSITE" id="PS50071">
    <property type="entry name" value="HOMEOBOX_2"/>
    <property type="match status" value="1"/>
</dbReference>
<evidence type="ECO:0000313" key="10">
    <source>
        <dbReference type="EMBL" id="KAK4201848.1"/>
    </source>
</evidence>
<evidence type="ECO:0000259" key="9">
    <source>
        <dbReference type="PROSITE" id="PS50071"/>
    </source>
</evidence>
<feature type="DNA-binding region" description="Homeobox" evidence="6">
    <location>
        <begin position="64"/>
        <end position="123"/>
    </location>
</feature>
<feature type="region of interest" description="Disordered" evidence="8">
    <location>
        <begin position="82"/>
        <end position="101"/>
    </location>
</feature>
<protein>
    <recommendedName>
        <fullName evidence="9">Homeobox domain-containing protein</fullName>
    </recommendedName>
</protein>
<evidence type="ECO:0000256" key="4">
    <source>
        <dbReference type="ARBA" id="ARBA00023155"/>
    </source>
</evidence>
<proteinExistence type="inferred from homology"/>
<reference evidence="10" key="1">
    <citation type="journal article" date="2023" name="Mol. Phylogenet. Evol.">
        <title>Genome-scale phylogeny and comparative genomics of the fungal order Sordariales.</title>
        <authorList>
            <person name="Hensen N."/>
            <person name="Bonometti L."/>
            <person name="Westerberg I."/>
            <person name="Brannstrom I.O."/>
            <person name="Guillou S."/>
            <person name="Cros-Aarteil S."/>
            <person name="Calhoun S."/>
            <person name="Haridas S."/>
            <person name="Kuo A."/>
            <person name="Mondo S."/>
            <person name="Pangilinan J."/>
            <person name="Riley R."/>
            <person name="LaButti K."/>
            <person name="Andreopoulos B."/>
            <person name="Lipzen A."/>
            <person name="Chen C."/>
            <person name="Yan M."/>
            <person name="Daum C."/>
            <person name="Ng V."/>
            <person name="Clum A."/>
            <person name="Steindorff A."/>
            <person name="Ohm R.A."/>
            <person name="Martin F."/>
            <person name="Silar P."/>
            <person name="Natvig D.O."/>
            <person name="Lalanne C."/>
            <person name="Gautier V."/>
            <person name="Ament-Velasquez S.L."/>
            <person name="Kruys A."/>
            <person name="Hutchinson M.I."/>
            <person name="Powell A.J."/>
            <person name="Barry K."/>
            <person name="Miller A.N."/>
            <person name="Grigoriev I.V."/>
            <person name="Debuchy R."/>
            <person name="Gladieux P."/>
            <person name="Hiltunen Thoren M."/>
            <person name="Johannesson H."/>
        </authorList>
    </citation>
    <scope>NUCLEOTIDE SEQUENCE</scope>
    <source>
        <strain evidence="10">CBS 315.58</strain>
    </source>
</reference>
<dbReference type="GO" id="GO:0000981">
    <property type="term" value="F:DNA-binding transcription factor activity, RNA polymerase II-specific"/>
    <property type="evidence" value="ECO:0007669"/>
    <property type="project" value="InterPro"/>
</dbReference>
<comment type="caution">
    <text evidence="10">The sequence shown here is derived from an EMBL/GenBank/DDBJ whole genome shotgun (WGS) entry which is preliminary data.</text>
</comment>
<feature type="compositionally biased region" description="Polar residues" evidence="8">
    <location>
        <begin position="615"/>
        <end position="643"/>
    </location>
</feature>
<evidence type="ECO:0000256" key="1">
    <source>
        <dbReference type="ARBA" id="ARBA00004123"/>
    </source>
</evidence>
<dbReference type="InterPro" id="IPR017970">
    <property type="entry name" value="Homeobox_CS"/>
</dbReference>
<comment type="similarity">
    <text evidence="2">Belongs to the engrailed homeobox family.</text>
</comment>
<dbReference type="SUPFAM" id="SSF46689">
    <property type="entry name" value="Homeodomain-like"/>
    <property type="match status" value="1"/>
</dbReference>
<accession>A0AAN7AW81</accession>
<gene>
    <name evidence="10" type="ORF">QBC40DRAFT_49200</name>
</gene>
<feature type="region of interest" description="Disordered" evidence="8">
    <location>
        <begin position="164"/>
        <end position="217"/>
    </location>
</feature>
<feature type="domain" description="Homeobox" evidence="9">
    <location>
        <begin position="62"/>
        <end position="122"/>
    </location>
</feature>
<name>A0AAN7AW81_9PEZI</name>
<dbReference type="PANTHER" id="PTHR24341">
    <property type="entry name" value="HOMEOBOX PROTEIN ENGRAILED"/>
    <property type="match status" value="1"/>
</dbReference>
<keyword evidence="5 6" id="KW-0539">Nucleus</keyword>
<dbReference type="CDD" id="cd00086">
    <property type="entry name" value="homeodomain"/>
    <property type="match status" value="1"/>
</dbReference>
<dbReference type="PANTHER" id="PTHR24341:SF6">
    <property type="entry name" value="HOMEOBOX PROTEIN INVECTED"/>
    <property type="match status" value="1"/>
</dbReference>
<dbReference type="Gene3D" id="1.10.10.60">
    <property type="entry name" value="Homeodomain-like"/>
    <property type="match status" value="1"/>
</dbReference>
<dbReference type="EMBL" id="MU863903">
    <property type="protein sequence ID" value="KAK4201848.1"/>
    <property type="molecule type" value="Genomic_DNA"/>
</dbReference>
<reference evidence="10" key="2">
    <citation type="submission" date="2023-05" db="EMBL/GenBank/DDBJ databases">
        <authorList>
            <consortium name="Lawrence Berkeley National Laboratory"/>
            <person name="Steindorff A."/>
            <person name="Hensen N."/>
            <person name="Bonometti L."/>
            <person name="Westerberg I."/>
            <person name="Brannstrom I.O."/>
            <person name="Guillou S."/>
            <person name="Cros-Aarteil S."/>
            <person name="Calhoun S."/>
            <person name="Haridas S."/>
            <person name="Kuo A."/>
            <person name="Mondo S."/>
            <person name="Pangilinan J."/>
            <person name="Riley R."/>
            <person name="Labutti K."/>
            <person name="Andreopoulos B."/>
            <person name="Lipzen A."/>
            <person name="Chen C."/>
            <person name="Yanf M."/>
            <person name="Daum C."/>
            <person name="Ng V."/>
            <person name="Clum A."/>
            <person name="Ohm R."/>
            <person name="Martin F."/>
            <person name="Silar P."/>
            <person name="Natvig D."/>
            <person name="Lalanne C."/>
            <person name="Gautier V."/>
            <person name="Ament-Velasquez S.L."/>
            <person name="Kruys A."/>
            <person name="Hutchinson M.I."/>
            <person name="Powell A.J."/>
            <person name="Barry K."/>
            <person name="Miller A.N."/>
            <person name="Grigoriev I.V."/>
            <person name="Debuchy R."/>
            <person name="Gladieux P."/>
            <person name="Thoren M.H."/>
            <person name="Johannesson H."/>
        </authorList>
    </citation>
    <scope>NUCLEOTIDE SEQUENCE</scope>
    <source>
        <strain evidence="10">CBS 315.58</strain>
    </source>
</reference>
<dbReference type="InterPro" id="IPR009057">
    <property type="entry name" value="Homeodomain-like_sf"/>
</dbReference>
<dbReference type="Proteomes" id="UP001303160">
    <property type="component" value="Unassembled WGS sequence"/>
</dbReference>
<feature type="compositionally biased region" description="Basic and acidic residues" evidence="8">
    <location>
        <begin position="119"/>
        <end position="144"/>
    </location>
</feature>
<dbReference type="GO" id="GO:0003677">
    <property type="term" value="F:DNA binding"/>
    <property type="evidence" value="ECO:0007669"/>
    <property type="project" value="UniProtKB-UniRule"/>
</dbReference>
<dbReference type="InterPro" id="IPR001356">
    <property type="entry name" value="HD"/>
</dbReference>
<feature type="region of interest" description="Disordered" evidence="8">
    <location>
        <begin position="112"/>
        <end position="149"/>
    </location>
</feature>
<dbReference type="SMART" id="SM00389">
    <property type="entry name" value="HOX"/>
    <property type="match status" value="1"/>
</dbReference>
<dbReference type="InterPro" id="IPR050720">
    <property type="entry name" value="Engrailed_Homeobox_TFs"/>
</dbReference>